<evidence type="ECO:0000256" key="1">
    <source>
        <dbReference type="SAM" id="Coils"/>
    </source>
</evidence>
<keyword evidence="4" id="KW-1185">Reference proteome</keyword>
<protein>
    <submittedName>
        <fullName evidence="3">Heat shock factor-binding protein 1-like protein 1</fullName>
    </submittedName>
</protein>
<evidence type="ECO:0000313" key="3">
    <source>
        <dbReference type="EMBL" id="EPQ04870.1"/>
    </source>
</evidence>
<evidence type="ECO:0000256" key="2">
    <source>
        <dbReference type="SAM" id="MobiDB-lite"/>
    </source>
</evidence>
<keyword evidence="1" id="KW-0175">Coiled coil</keyword>
<feature type="region of interest" description="Disordered" evidence="2">
    <location>
        <begin position="1"/>
        <end position="47"/>
    </location>
</feature>
<dbReference type="AlphaFoldDB" id="S7MN51"/>
<name>S7MN51_MYOBR</name>
<organism evidence="3 4">
    <name type="scientific">Myotis brandtii</name>
    <name type="common">Brandt's bat</name>
    <dbReference type="NCBI Taxonomy" id="109478"/>
    <lineage>
        <taxon>Eukaryota</taxon>
        <taxon>Metazoa</taxon>
        <taxon>Chordata</taxon>
        <taxon>Craniata</taxon>
        <taxon>Vertebrata</taxon>
        <taxon>Euteleostomi</taxon>
        <taxon>Mammalia</taxon>
        <taxon>Eutheria</taxon>
        <taxon>Laurasiatheria</taxon>
        <taxon>Chiroptera</taxon>
        <taxon>Yangochiroptera</taxon>
        <taxon>Vespertilionidae</taxon>
        <taxon>Myotis</taxon>
    </lineage>
</organism>
<reference evidence="3 4" key="1">
    <citation type="journal article" date="2013" name="Nat. Commun.">
        <title>Genome analysis reveals insights into physiology and longevity of the Brandt's bat Myotis brandtii.</title>
        <authorList>
            <person name="Seim I."/>
            <person name="Fang X."/>
            <person name="Xiong Z."/>
            <person name="Lobanov A.V."/>
            <person name="Huang Z."/>
            <person name="Ma S."/>
            <person name="Feng Y."/>
            <person name="Turanov A.A."/>
            <person name="Zhu Y."/>
            <person name="Lenz T.L."/>
            <person name="Gerashchenko M.V."/>
            <person name="Fan D."/>
            <person name="Hee Yim S."/>
            <person name="Yao X."/>
            <person name="Jordan D."/>
            <person name="Xiong Y."/>
            <person name="Ma Y."/>
            <person name="Lyapunov A.N."/>
            <person name="Chen G."/>
            <person name="Kulakova O.I."/>
            <person name="Sun Y."/>
            <person name="Lee S.G."/>
            <person name="Bronson R.T."/>
            <person name="Moskalev A.A."/>
            <person name="Sunyaev S.R."/>
            <person name="Zhang G."/>
            <person name="Krogh A."/>
            <person name="Wang J."/>
            <person name="Gladyshev V.N."/>
        </authorList>
    </citation>
    <scope>NUCLEOTIDE SEQUENCE [LARGE SCALE GENOMIC DNA]</scope>
</reference>
<evidence type="ECO:0000313" key="4">
    <source>
        <dbReference type="Proteomes" id="UP000052978"/>
    </source>
</evidence>
<accession>S7MN51</accession>
<sequence length="246" mass="26876">MPLFSRDPVKFEPTAPGTLGSQLRPRDDDNDLQDEAATLPGPLPGPALQLQRLPAWASAPRPGIHHSLAPKLLAAAARPGSQVFTTQPEPCQRPPLRVPDRITAALSHRSHLNPLDRWPTRVHMEAQGLKDPGGALQELNRAFCVAIKYVDTLHMTPQRAKPYKNRRSARLKQGFLAMGSGLLNVELEEMGNRLQDLQRNVNALMVQAGINNAIKEQTTGVSSLDTCDPGDGMSMLIDAKHIVHSP</sequence>
<gene>
    <name evidence="3" type="ORF">D623_10034217</name>
</gene>
<keyword evidence="3" id="KW-0346">Stress response</keyword>
<dbReference type="Proteomes" id="UP000052978">
    <property type="component" value="Unassembled WGS sequence"/>
</dbReference>
<feature type="coiled-coil region" evidence="1">
    <location>
        <begin position="180"/>
        <end position="207"/>
    </location>
</feature>
<dbReference type="EMBL" id="KE161676">
    <property type="protein sequence ID" value="EPQ04870.1"/>
    <property type="molecule type" value="Genomic_DNA"/>
</dbReference>
<proteinExistence type="predicted"/>